<keyword evidence="3 6" id="KW-0812">Transmembrane</keyword>
<dbReference type="RefSeq" id="WP_018269207.1">
    <property type="nucleotide sequence ID" value="NZ_BJNL01000100.1"/>
</dbReference>
<accession>A0A1E3EE99</accession>
<evidence type="ECO:0000256" key="5">
    <source>
        <dbReference type="ARBA" id="ARBA00023136"/>
    </source>
</evidence>
<reference evidence="8" key="1">
    <citation type="submission" date="2021-02" db="EMBL/GenBank/DDBJ databases">
        <title>Genomic Encyclopedia of Type Strains, Phase IV (KMG-V): Genome sequencing to study the core and pangenomes of soil and plant-associated prokaryotes.</title>
        <authorList>
            <person name="Whitman W."/>
        </authorList>
    </citation>
    <scope>NUCLEOTIDE SEQUENCE</scope>
    <source>
        <strain evidence="8">USDA 406</strain>
    </source>
</reference>
<proteinExistence type="predicted"/>
<keyword evidence="4 6" id="KW-1133">Transmembrane helix</keyword>
<evidence type="ECO:0000256" key="2">
    <source>
        <dbReference type="ARBA" id="ARBA00022475"/>
    </source>
</evidence>
<evidence type="ECO:0000256" key="1">
    <source>
        <dbReference type="ARBA" id="ARBA00004651"/>
    </source>
</evidence>
<keyword evidence="2" id="KW-1003">Cell membrane</keyword>
<sequence length="318" mass="33280">MSTQAISASVTRPVSVGHGLPPGAIAVMLMLCVSWGFNQLAVKLALPDVPPMLQALIRSAGALPVMLIVGHLRGVKFFERDGTLVPGIIAGLMFGCEFVLIFTGLVFTSASRASVFLYTAPFFVALGSHQFLGERLSTVQWSGLALSFAGVALAIGVPQPNVDAKVLLGDLMVVGGGALWAATTLVAKGTGLRKAAPEKALGYQVAISIPILGLAAWIAGERIEHVPSALSISLLAYQAVWVVGCTFVIWFAMVKTYSASKLSAFTFVTPLFGVVAAYFIMHDTLTAVFGVAALLVIAGLYLVNKPDPKVTPDPNVPA</sequence>
<feature type="transmembrane region" description="Helical" evidence="6">
    <location>
        <begin position="52"/>
        <end position="72"/>
    </location>
</feature>
<feature type="transmembrane region" description="Helical" evidence="6">
    <location>
        <begin position="84"/>
        <end position="107"/>
    </location>
</feature>
<dbReference type="AlphaFoldDB" id="A0A1E3EE99"/>
<dbReference type="Pfam" id="PF00892">
    <property type="entry name" value="EamA"/>
    <property type="match status" value="2"/>
</dbReference>
<dbReference type="EMBL" id="JBGBZA010000002">
    <property type="protein sequence ID" value="MEY9321872.1"/>
    <property type="molecule type" value="Genomic_DNA"/>
</dbReference>
<dbReference type="eggNOG" id="COG0697">
    <property type="taxonomic scope" value="Bacteria"/>
</dbReference>
<protein>
    <submittedName>
        <fullName evidence="8">Drug/metabolite transporter (DMT)-like permease</fullName>
    </submittedName>
</protein>
<feature type="transmembrane region" description="Helical" evidence="6">
    <location>
        <begin position="264"/>
        <end position="281"/>
    </location>
</feature>
<dbReference type="PANTHER" id="PTHR32322">
    <property type="entry name" value="INNER MEMBRANE TRANSPORTER"/>
    <property type="match status" value="1"/>
</dbReference>
<evidence type="ECO:0000256" key="3">
    <source>
        <dbReference type="ARBA" id="ARBA00022692"/>
    </source>
</evidence>
<evidence type="ECO:0000313" key="11">
    <source>
        <dbReference type="Proteomes" id="UP001565471"/>
    </source>
</evidence>
<dbReference type="InterPro" id="IPR037185">
    <property type="entry name" value="EmrE-like"/>
</dbReference>
<dbReference type="SUPFAM" id="SSF103481">
    <property type="entry name" value="Multidrug resistance efflux transporter EmrE"/>
    <property type="match status" value="2"/>
</dbReference>
<keyword evidence="5 6" id="KW-0472">Membrane</keyword>
<feature type="transmembrane region" description="Helical" evidence="6">
    <location>
        <begin position="171"/>
        <end position="189"/>
    </location>
</feature>
<feature type="domain" description="EamA" evidence="7">
    <location>
        <begin position="168"/>
        <end position="304"/>
    </location>
</feature>
<comment type="caution">
    <text evidence="8">The sequence shown here is derived from an EMBL/GenBank/DDBJ whole genome shotgun (WGS) entry which is preliminary data.</text>
</comment>
<name>A0A1E3EE99_BRAEL</name>
<dbReference type="GO" id="GO:0005886">
    <property type="term" value="C:plasma membrane"/>
    <property type="evidence" value="ECO:0007669"/>
    <property type="project" value="UniProtKB-SubCell"/>
</dbReference>
<evidence type="ECO:0000256" key="4">
    <source>
        <dbReference type="ARBA" id="ARBA00022989"/>
    </source>
</evidence>
<dbReference type="EMBL" id="JAFICZ010000001">
    <property type="protein sequence ID" value="MBP1292701.1"/>
    <property type="molecule type" value="Genomic_DNA"/>
</dbReference>
<feature type="transmembrane region" description="Helical" evidence="6">
    <location>
        <begin position="201"/>
        <end position="220"/>
    </location>
</feature>
<keyword evidence="11" id="KW-1185">Reference proteome</keyword>
<feature type="transmembrane region" description="Helical" evidence="6">
    <location>
        <begin position="232"/>
        <end position="252"/>
    </location>
</feature>
<dbReference type="InterPro" id="IPR000620">
    <property type="entry name" value="EamA_dom"/>
</dbReference>
<dbReference type="Proteomes" id="UP000673383">
    <property type="component" value="Unassembled WGS sequence"/>
</dbReference>
<dbReference type="Gene3D" id="1.10.3730.20">
    <property type="match status" value="1"/>
</dbReference>
<feature type="transmembrane region" description="Helical" evidence="6">
    <location>
        <begin position="20"/>
        <end position="40"/>
    </location>
</feature>
<dbReference type="Proteomes" id="UP001565471">
    <property type="component" value="Unassembled WGS sequence"/>
</dbReference>
<dbReference type="InterPro" id="IPR050638">
    <property type="entry name" value="AA-Vitamin_Transporters"/>
</dbReference>
<reference evidence="9 11" key="2">
    <citation type="submission" date="2024-07" db="EMBL/GenBank/DDBJ databases">
        <title>Genomic Encyclopedia of Type Strains, Phase V (KMG-V): Genome sequencing to study the core and pangenomes of soil and plant-associated prokaryotes.</title>
        <authorList>
            <person name="Whitman W."/>
        </authorList>
    </citation>
    <scope>NUCLEOTIDE SEQUENCE [LARGE SCALE GENOMIC DNA]</scope>
    <source>
        <strain evidence="9 11">USDA 415</strain>
    </source>
</reference>
<dbReference type="PANTHER" id="PTHR32322:SF18">
    <property type="entry name" value="S-ADENOSYLMETHIONINE_S-ADENOSYLHOMOCYSTEINE TRANSPORTER"/>
    <property type="match status" value="1"/>
</dbReference>
<evidence type="ECO:0000313" key="9">
    <source>
        <dbReference type="EMBL" id="MEY9321872.1"/>
    </source>
</evidence>
<evidence type="ECO:0000313" key="10">
    <source>
        <dbReference type="Proteomes" id="UP000673383"/>
    </source>
</evidence>
<comment type="subcellular location">
    <subcellularLocation>
        <location evidence="1">Cell membrane</location>
        <topology evidence="1">Multi-pass membrane protein</topology>
    </subcellularLocation>
</comment>
<feature type="transmembrane region" description="Helical" evidence="6">
    <location>
        <begin position="287"/>
        <end position="303"/>
    </location>
</feature>
<organism evidence="8 10">
    <name type="scientific">Bradyrhizobium elkanii</name>
    <dbReference type="NCBI Taxonomy" id="29448"/>
    <lineage>
        <taxon>Bacteria</taxon>
        <taxon>Pseudomonadati</taxon>
        <taxon>Pseudomonadota</taxon>
        <taxon>Alphaproteobacteria</taxon>
        <taxon>Hyphomicrobiales</taxon>
        <taxon>Nitrobacteraceae</taxon>
        <taxon>Bradyrhizobium</taxon>
    </lineage>
</organism>
<evidence type="ECO:0000259" key="7">
    <source>
        <dbReference type="Pfam" id="PF00892"/>
    </source>
</evidence>
<gene>
    <name evidence="9" type="ORF">ABIF29_008671</name>
    <name evidence="8" type="ORF">JOH49_002454</name>
</gene>
<dbReference type="STRING" id="29448.QU41_10405"/>
<evidence type="ECO:0000256" key="6">
    <source>
        <dbReference type="SAM" id="Phobius"/>
    </source>
</evidence>
<feature type="domain" description="EamA" evidence="7">
    <location>
        <begin position="25"/>
        <end position="154"/>
    </location>
</feature>
<dbReference type="GeneID" id="92950372"/>
<feature type="transmembrane region" description="Helical" evidence="6">
    <location>
        <begin position="139"/>
        <end position="159"/>
    </location>
</feature>
<feature type="transmembrane region" description="Helical" evidence="6">
    <location>
        <begin position="113"/>
        <end position="132"/>
    </location>
</feature>
<evidence type="ECO:0000313" key="8">
    <source>
        <dbReference type="EMBL" id="MBP1292701.1"/>
    </source>
</evidence>